<evidence type="ECO:0000313" key="3">
    <source>
        <dbReference type="Proteomes" id="UP001372338"/>
    </source>
</evidence>
<reference evidence="2 3" key="1">
    <citation type="submission" date="2024-01" db="EMBL/GenBank/DDBJ databases">
        <title>The genomes of 5 underutilized Papilionoideae crops provide insights into root nodulation and disease resistanc.</title>
        <authorList>
            <person name="Yuan L."/>
        </authorList>
    </citation>
    <scope>NUCLEOTIDE SEQUENCE [LARGE SCALE GENOMIC DNA]</scope>
    <source>
        <strain evidence="2">ZHUSHIDOU_FW_LH</strain>
        <tissue evidence="2">Leaf</tissue>
    </source>
</reference>
<proteinExistence type="predicted"/>
<dbReference type="EMBL" id="JAYWIO010000006">
    <property type="protein sequence ID" value="KAK7256896.1"/>
    <property type="molecule type" value="Genomic_DNA"/>
</dbReference>
<evidence type="ECO:0000256" key="1">
    <source>
        <dbReference type="SAM" id="Phobius"/>
    </source>
</evidence>
<evidence type="ECO:0000313" key="2">
    <source>
        <dbReference type="EMBL" id="KAK7256896.1"/>
    </source>
</evidence>
<protein>
    <submittedName>
        <fullName evidence="2">Uncharacterized protein</fullName>
    </submittedName>
</protein>
<keyword evidence="3" id="KW-1185">Reference proteome</keyword>
<organism evidence="2 3">
    <name type="scientific">Crotalaria pallida</name>
    <name type="common">Smooth rattlebox</name>
    <name type="synonym">Crotalaria striata</name>
    <dbReference type="NCBI Taxonomy" id="3830"/>
    <lineage>
        <taxon>Eukaryota</taxon>
        <taxon>Viridiplantae</taxon>
        <taxon>Streptophyta</taxon>
        <taxon>Embryophyta</taxon>
        <taxon>Tracheophyta</taxon>
        <taxon>Spermatophyta</taxon>
        <taxon>Magnoliopsida</taxon>
        <taxon>eudicotyledons</taxon>
        <taxon>Gunneridae</taxon>
        <taxon>Pentapetalae</taxon>
        <taxon>rosids</taxon>
        <taxon>fabids</taxon>
        <taxon>Fabales</taxon>
        <taxon>Fabaceae</taxon>
        <taxon>Papilionoideae</taxon>
        <taxon>50 kb inversion clade</taxon>
        <taxon>genistoids sensu lato</taxon>
        <taxon>core genistoids</taxon>
        <taxon>Crotalarieae</taxon>
        <taxon>Crotalaria</taxon>
    </lineage>
</organism>
<accession>A0AAN9EGI3</accession>
<gene>
    <name evidence="2" type="ORF">RIF29_30461</name>
</gene>
<sequence>MMEPPLKYAGEIRLPATCSTDLLLLPKSQYRFIFGELRVSLIVPPPPSRGRLCEVVFTPLLLLSNTIAVYFFFI</sequence>
<keyword evidence="1" id="KW-0812">Transmembrane</keyword>
<keyword evidence="1" id="KW-0472">Membrane</keyword>
<dbReference type="Proteomes" id="UP001372338">
    <property type="component" value="Unassembled WGS sequence"/>
</dbReference>
<name>A0AAN9EGI3_CROPI</name>
<comment type="caution">
    <text evidence="2">The sequence shown here is derived from an EMBL/GenBank/DDBJ whole genome shotgun (WGS) entry which is preliminary data.</text>
</comment>
<feature type="transmembrane region" description="Helical" evidence="1">
    <location>
        <begin position="55"/>
        <end position="73"/>
    </location>
</feature>
<dbReference type="AlphaFoldDB" id="A0AAN9EGI3"/>
<keyword evidence="1" id="KW-1133">Transmembrane helix</keyword>